<dbReference type="Pfam" id="PF13377">
    <property type="entry name" value="Peripla_BP_3"/>
    <property type="match status" value="1"/>
</dbReference>
<dbReference type="AlphaFoldDB" id="A0A1E3AEV7"/>
<dbReference type="PANTHER" id="PTHR30146">
    <property type="entry name" value="LACI-RELATED TRANSCRIPTIONAL REPRESSOR"/>
    <property type="match status" value="1"/>
</dbReference>
<organism evidence="5 6">
    <name type="scientific">Eisenbergiella tayi</name>
    <dbReference type="NCBI Taxonomy" id="1432052"/>
    <lineage>
        <taxon>Bacteria</taxon>
        <taxon>Bacillati</taxon>
        <taxon>Bacillota</taxon>
        <taxon>Clostridia</taxon>
        <taxon>Lachnospirales</taxon>
        <taxon>Lachnospiraceae</taxon>
        <taxon>Eisenbergiella</taxon>
    </lineage>
</organism>
<sequence length="330" mass="37221">MATIKDIAKLCGVSEGTVDRAINDRAGINPETKKRIMEIVEQVNYKPDRIAQSLAKGRTRTLGLIFFDLNNDFIAALVDTIETIAKEKGYFISLVLTHGIKEEEIKGINYLLERKVDGIIVFPVGNQADYQELKINIPVISIYNKISAQIPYVGVDAQSAMRDAIGYIADCQYERVILVNSSITKKVKSGLNVYTLQERQKGYIEGIEKNKINEEEGPLIVEGLDFRRMDALYRKGQGKKTAFLCIYDVFALEVLTHFREQAIRVPEDVGIMGFDNMSIRKYVSPQLTTLGYHMTEMAQKIFAYLMEMIHGSDIPKDTSFPCQIIEGNSL</sequence>
<dbReference type="SMART" id="SM00354">
    <property type="entry name" value="HTH_LACI"/>
    <property type="match status" value="1"/>
</dbReference>
<dbReference type="CDD" id="cd06267">
    <property type="entry name" value="PBP1_LacI_sugar_binding-like"/>
    <property type="match status" value="1"/>
</dbReference>
<keyword evidence="2" id="KW-0238">DNA-binding</keyword>
<dbReference type="Proteomes" id="UP000094067">
    <property type="component" value="Unassembled WGS sequence"/>
</dbReference>
<dbReference type="InterPro" id="IPR046335">
    <property type="entry name" value="LacI/GalR-like_sensor"/>
</dbReference>
<keyword evidence="1" id="KW-0805">Transcription regulation</keyword>
<evidence type="ECO:0000259" key="4">
    <source>
        <dbReference type="PROSITE" id="PS50932"/>
    </source>
</evidence>
<reference evidence="5 6" key="1">
    <citation type="submission" date="2016-07" db="EMBL/GenBank/DDBJ databases">
        <title>Characterization of isolates of Eisenbergiella tayi derived from blood cultures, using whole genome sequencing.</title>
        <authorList>
            <person name="Burdz T."/>
            <person name="Wiebe D."/>
            <person name="Huynh C."/>
            <person name="Bernard K."/>
        </authorList>
    </citation>
    <scope>NUCLEOTIDE SEQUENCE [LARGE SCALE GENOMIC DNA]</scope>
    <source>
        <strain evidence="5 6">NML 110608</strain>
    </source>
</reference>
<dbReference type="InterPro" id="IPR028082">
    <property type="entry name" value="Peripla_BP_I"/>
</dbReference>
<dbReference type="PANTHER" id="PTHR30146:SF109">
    <property type="entry name" value="HTH-TYPE TRANSCRIPTIONAL REGULATOR GALS"/>
    <property type="match status" value="1"/>
</dbReference>
<dbReference type="InterPro" id="IPR000843">
    <property type="entry name" value="HTH_LacI"/>
</dbReference>
<dbReference type="CDD" id="cd01392">
    <property type="entry name" value="HTH_LacI"/>
    <property type="match status" value="1"/>
</dbReference>
<feature type="domain" description="HTH lacI-type" evidence="4">
    <location>
        <begin position="2"/>
        <end position="56"/>
    </location>
</feature>
<evidence type="ECO:0000256" key="3">
    <source>
        <dbReference type="ARBA" id="ARBA00023163"/>
    </source>
</evidence>
<dbReference type="EMBL" id="MCGH01000002">
    <property type="protein sequence ID" value="ODM07264.1"/>
    <property type="molecule type" value="Genomic_DNA"/>
</dbReference>
<dbReference type="Gene3D" id="1.10.260.40">
    <property type="entry name" value="lambda repressor-like DNA-binding domains"/>
    <property type="match status" value="1"/>
</dbReference>
<dbReference type="GO" id="GO:0000976">
    <property type="term" value="F:transcription cis-regulatory region binding"/>
    <property type="evidence" value="ECO:0007669"/>
    <property type="project" value="TreeGrafter"/>
</dbReference>
<evidence type="ECO:0000313" key="6">
    <source>
        <dbReference type="Proteomes" id="UP000094067"/>
    </source>
</evidence>
<dbReference type="SUPFAM" id="SSF53822">
    <property type="entry name" value="Periplasmic binding protein-like I"/>
    <property type="match status" value="1"/>
</dbReference>
<dbReference type="SUPFAM" id="SSF47413">
    <property type="entry name" value="lambda repressor-like DNA-binding domains"/>
    <property type="match status" value="1"/>
</dbReference>
<accession>A0A1E3AEV7</accession>
<comment type="caution">
    <text evidence="5">The sequence shown here is derived from an EMBL/GenBank/DDBJ whole genome shotgun (WGS) entry which is preliminary data.</text>
</comment>
<dbReference type="Gene3D" id="3.40.50.2300">
    <property type="match status" value="2"/>
</dbReference>
<evidence type="ECO:0000313" key="5">
    <source>
        <dbReference type="EMBL" id="ODM07264.1"/>
    </source>
</evidence>
<gene>
    <name evidence="5" type="primary">ccpA_9</name>
    <name evidence="5" type="ORF">BEI61_03154</name>
</gene>
<dbReference type="RefSeq" id="WP_069152949.1">
    <property type="nucleotide sequence ID" value="NZ_MCGH01000002.1"/>
</dbReference>
<evidence type="ECO:0000256" key="1">
    <source>
        <dbReference type="ARBA" id="ARBA00023015"/>
    </source>
</evidence>
<name>A0A1E3AEV7_9FIRM</name>
<dbReference type="PROSITE" id="PS50932">
    <property type="entry name" value="HTH_LACI_2"/>
    <property type="match status" value="1"/>
</dbReference>
<dbReference type="GO" id="GO:0003700">
    <property type="term" value="F:DNA-binding transcription factor activity"/>
    <property type="evidence" value="ECO:0007669"/>
    <property type="project" value="TreeGrafter"/>
</dbReference>
<protein>
    <submittedName>
        <fullName evidence="5">Catabolite control protein A</fullName>
    </submittedName>
</protein>
<keyword evidence="3" id="KW-0804">Transcription</keyword>
<dbReference type="InterPro" id="IPR010982">
    <property type="entry name" value="Lambda_DNA-bd_dom_sf"/>
</dbReference>
<evidence type="ECO:0000256" key="2">
    <source>
        <dbReference type="ARBA" id="ARBA00023125"/>
    </source>
</evidence>
<proteinExistence type="predicted"/>
<dbReference type="Pfam" id="PF00356">
    <property type="entry name" value="LacI"/>
    <property type="match status" value="1"/>
</dbReference>